<dbReference type="InterPro" id="IPR041698">
    <property type="entry name" value="Methyltransf_25"/>
</dbReference>
<reference evidence="3 4" key="1">
    <citation type="journal article" date="2019" name="New Phytol.">
        <title>Comparative genomics reveals unique wood-decay strategies and fruiting body development in the Schizophyllaceae.</title>
        <authorList>
            <person name="Almasi E."/>
            <person name="Sahu N."/>
            <person name="Krizsan K."/>
            <person name="Balint B."/>
            <person name="Kovacs G.M."/>
            <person name="Kiss B."/>
            <person name="Cseklye J."/>
            <person name="Drula E."/>
            <person name="Henrissat B."/>
            <person name="Nagy I."/>
            <person name="Chovatia M."/>
            <person name="Adam C."/>
            <person name="LaButti K."/>
            <person name="Lipzen A."/>
            <person name="Riley R."/>
            <person name="Grigoriev I.V."/>
            <person name="Nagy L.G."/>
        </authorList>
    </citation>
    <scope>NUCLEOTIDE SEQUENCE [LARGE SCALE GENOMIC DNA]</scope>
    <source>
        <strain evidence="3 4">NL-1724</strain>
    </source>
</reference>
<dbReference type="Pfam" id="PF13649">
    <property type="entry name" value="Methyltransf_25"/>
    <property type="match status" value="1"/>
</dbReference>
<feature type="domain" description="Methyltransferase" evidence="2">
    <location>
        <begin position="137"/>
        <end position="234"/>
    </location>
</feature>
<dbReference type="STRING" id="97359.A0A550CMR3"/>
<protein>
    <recommendedName>
        <fullName evidence="2">Methyltransferase domain-containing protein</fullName>
    </recommendedName>
</protein>
<dbReference type="EMBL" id="VDMD01000004">
    <property type="protein sequence ID" value="TRM66078.1"/>
    <property type="molecule type" value="Genomic_DNA"/>
</dbReference>
<proteinExistence type="predicted"/>
<dbReference type="PANTHER" id="PTHR43591:SF24">
    <property type="entry name" value="2-METHOXY-6-POLYPRENYL-1,4-BENZOQUINOL METHYLASE, MITOCHONDRIAL"/>
    <property type="match status" value="1"/>
</dbReference>
<accession>A0A550CMR3</accession>
<feature type="compositionally biased region" description="Acidic residues" evidence="1">
    <location>
        <begin position="459"/>
        <end position="468"/>
    </location>
</feature>
<dbReference type="AlphaFoldDB" id="A0A550CMR3"/>
<dbReference type="OrthoDB" id="2013972at2759"/>
<evidence type="ECO:0000259" key="2">
    <source>
        <dbReference type="Pfam" id="PF13649"/>
    </source>
</evidence>
<dbReference type="PANTHER" id="PTHR43591">
    <property type="entry name" value="METHYLTRANSFERASE"/>
    <property type="match status" value="1"/>
</dbReference>
<feature type="compositionally biased region" description="Low complexity" evidence="1">
    <location>
        <begin position="380"/>
        <end position="414"/>
    </location>
</feature>
<comment type="caution">
    <text evidence="3">The sequence shown here is derived from an EMBL/GenBank/DDBJ whole genome shotgun (WGS) entry which is preliminary data.</text>
</comment>
<name>A0A550CMR3_9AGAR</name>
<keyword evidence="4" id="KW-1185">Reference proteome</keyword>
<evidence type="ECO:0000256" key="1">
    <source>
        <dbReference type="SAM" id="MobiDB-lite"/>
    </source>
</evidence>
<organism evidence="3 4">
    <name type="scientific">Schizophyllum amplum</name>
    <dbReference type="NCBI Taxonomy" id="97359"/>
    <lineage>
        <taxon>Eukaryota</taxon>
        <taxon>Fungi</taxon>
        <taxon>Dikarya</taxon>
        <taxon>Basidiomycota</taxon>
        <taxon>Agaricomycotina</taxon>
        <taxon>Agaricomycetes</taxon>
        <taxon>Agaricomycetidae</taxon>
        <taxon>Agaricales</taxon>
        <taxon>Schizophyllaceae</taxon>
        <taxon>Schizophyllum</taxon>
    </lineage>
</organism>
<feature type="compositionally biased region" description="Pro residues" evidence="1">
    <location>
        <begin position="335"/>
        <end position="348"/>
    </location>
</feature>
<dbReference type="Gene3D" id="3.40.50.150">
    <property type="entry name" value="Vaccinia Virus protein VP39"/>
    <property type="match status" value="1"/>
</dbReference>
<dbReference type="CDD" id="cd02440">
    <property type="entry name" value="AdoMet_MTases"/>
    <property type="match status" value="1"/>
</dbReference>
<dbReference type="InterPro" id="IPR029063">
    <property type="entry name" value="SAM-dependent_MTases_sf"/>
</dbReference>
<feature type="region of interest" description="Disordered" evidence="1">
    <location>
        <begin position="454"/>
        <end position="487"/>
    </location>
</feature>
<evidence type="ECO:0000313" key="3">
    <source>
        <dbReference type="EMBL" id="TRM66078.1"/>
    </source>
</evidence>
<feature type="region of interest" description="Disordered" evidence="1">
    <location>
        <begin position="334"/>
        <end position="353"/>
    </location>
</feature>
<dbReference type="Proteomes" id="UP000320762">
    <property type="component" value="Unassembled WGS sequence"/>
</dbReference>
<feature type="region of interest" description="Disordered" evidence="1">
    <location>
        <begin position="364"/>
        <end position="431"/>
    </location>
</feature>
<sequence length="517" mass="56841">MSLSMQTDIPPDTPIMVSPPPTILTFGRDAPPNMLVSSDSPMFGSMRSKSGTFSSATGASFDGKRQGRTAKGAQFTIKHGQRHHAYDPEKAPYAVSYDRTILELEALDLALVKHLREGSVSFVNYDSEDYDAHPQRVLDLGCGTGTWVVDAAREWPEAELVGFDLAAIQVPLQLLEPSLASRITWTHGNFLTTKLPFEDDEFDHVHIKSIARGVPENKWQTIFEEVNRVLCPGGVVELIEEDIIFPHLPHWFTSPLRARQRRTASVHYPDGSEGGAYPARSDTPARAPLEHALLESLHQSVYEHRFINMTPSSVLPSYFDTYFRRITQGPVLKFPMPPIPPPPPPPPDNIVLPAAGVLDIGLDLSDPIETRPSSSARPVSISFSSTRSTSTEESQTASVFTTRSDSSDSTRISSLHAPEASNGSSSKRTSELFGDDADTLRASNTPIPALEVLSRVGDDESSTSDEDWSGPSWEPKQLFSVDSTSSRRDSALIPKNLLSADKLYELSARSLAMHLHW</sequence>
<gene>
    <name evidence="3" type="ORF">BD626DRAFT_196556</name>
</gene>
<evidence type="ECO:0000313" key="4">
    <source>
        <dbReference type="Proteomes" id="UP000320762"/>
    </source>
</evidence>
<dbReference type="SUPFAM" id="SSF53335">
    <property type="entry name" value="S-adenosyl-L-methionine-dependent methyltransferases"/>
    <property type="match status" value="1"/>
</dbReference>
<dbReference type="GO" id="GO:0008168">
    <property type="term" value="F:methyltransferase activity"/>
    <property type="evidence" value="ECO:0007669"/>
    <property type="project" value="TreeGrafter"/>
</dbReference>